<dbReference type="EMBL" id="CADCVM010000507">
    <property type="protein sequence ID" value="CAA9534134.1"/>
    <property type="molecule type" value="Genomic_DNA"/>
</dbReference>
<feature type="non-terminal residue" evidence="2">
    <location>
        <position position="93"/>
    </location>
</feature>
<dbReference type="AlphaFoldDB" id="A0A6J4TYA4"/>
<feature type="region of interest" description="Disordered" evidence="1">
    <location>
        <begin position="1"/>
        <end position="42"/>
    </location>
</feature>
<feature type="region of interest" description="Disordered" evidence="1">
    <location>
        <begin position="54"/>
        <end position="93"/>
    </location>
</feature>
<protein>
    <submittedName>
        <fullName evidence="2">Uncharacterized protein</fullName>
    </submittedName>
</protein>
<feature type="compositionally biased region" description="Low complexity" evidence="1">
    <location>
        <begin position="7"/>
        <end position="17"/>
    </location>
</feature>
<evidence type="ECO:0000256" key="1">
    <source>
        <dbReference type="SAM" id="MobiDB-lite"/>
    </source>
</evidence>
<name>A0A6J4TYA4_9ACTN</name>
<feature type="compositionally biased region" description="Basic residues" evidence="1">
    <location>
        <begin position="82"/>
        <end position="93"/>
    </location>
</feature>
<feature type="compositionally biased region" description="Gly residues" evidence="1">
    <location>
        <begin position="58"/>
        <end position="67"/>
    </location>
</feature>
<proteinExistence type="predicted"/>
<organism evidence="2">
    <name type="scientific">uncultured Rubrobacteraceae bacterium</name>
    <dbReference type="NCBI Taxonomy" id="349277"/>
    <lineage>
        <taxon>Bacteria</taxon>
        <taxon>Bacillati</taxon>
        <taxon>Actinomycetota</taxon>
        <taxon>Rubrobacteria</taxon>
        <taxon>Rubrobacterales</taxon>
        <taxon>Rubrobacteraceae</taxon>
        <taxon>environmental samples</taxon>
    </lineage>
</organism>
<evidence type="ECO:0000313" key="2">
    <source>
        <dbReference type="EMBL" id="CAA9534134.1"/>
    </source>
</evidence>
<feature type="compositionally biased region" description="Basic residues" evidence="1">
    <location>
        <begin position="18"/>
        <end position="33"/>
    </location>
</feature>
<feature type="non-terminal residue" evidence="2">
    <location>
        <position position="1"/>
    </location>
</feature>
<accession>A0A6J4TYA4</accession>
<gene>
    <name evidence="2" type="ORF">AVDCRST_MAG05-4685</name>
</gene>
<reference evidence="2" key="1">
    <citation type="submission" date="2020-02" db="EMBL/GenBank/DDBJ databases">
        <authorList>
            <person name="Meier V. D."/>
        </authorList>
    </citation>
    <scope>NUCLEOTIDE SEQUENCE</scope>
    <source>
        <strain evidence="2">AVDCRST_MAG05</strain>
    </source>
</reference>
<sequence>APTGYAPTGCPRGPATGRRPRGGRRRVRHHGGRTRGDAGVLPAAGGALHRSVLRGEMGRGGGVAGRGRGCRRANGAGDPGRPLRRRRDRGRRL</sequence>